<reference evidence="4" key="2">
    <citation type="submission" date="2014-09" db="EMBL/GenBank/DDBJ databases">
        <authorList>
            <person name="Illeghems K.G."/>
        </authorList>
    </citation>
    <scope>NUCLEOTIDE SEQUENCE [LARGE SCALE GENOMIC DNA]</scope>
    <source>
        <strain evidence="4">LMG 23848T</strain>
    </source>
</reference>
<feature type="transmembrane region" description="Helical" evidence="1">
    <location>
        <begin position="21"/>
        <end position="41"/>
    </location>
</feature>
<dbReference type="PANTHER" id="PTHR47755">
    <property type="entry name" value="CELL DIVISION PROTEIN FTSX"/>
    <property type="match status" value="1"/>
</dbReference>
<keyword evidence="3" id="KW-0131">Cell cycle</keyword>
<feature type="transmembrane region" description="Helical" evidence="1">
    <location>
        <begin position="231"/>
        <end position="255"/>
    </location>
</feature>
<feature type="transmembrane region" description="Helical" evidence="1">
    <location>
        <begin position="285"/>
        <end position="311"/>
    </location>
</feature>
<evidence type="ECO:0000313" key="5">
    <source>
        <dbReference type="Proteomes" id="UP000657200"/>
    </source>
</evidence>
<proteinExistence type="predicted"/>
<protein>
    <submittedName>
        <fullName evidence="3">Cell division protein FtsX</fullName>
    </submittedName>
</protein>
<evidence type="ECO:0000256" key="1">
    <source>
        <dbReference type="SAM" id="Phobius"/>
    </source>
</evidence>
<dbReference type="EMBL" id="WOTE01000001">
    <property type="protein sequence ID" value="NHO38377.1"/>
    <property type="molecule type" value="Genomic_DNA"/>
</dbReference>
<dbReference type="EMBL" id="LN609302">
    <property type="protein sequence ID" value="CEF55551.1"/>
    <property type="molecule type" value="Genomic_DNA"/>
</dbReference>
<evidence type="ECO:0000313" key="2">
    <source>
        <dbReference type="EMBL" id="CEF55551.1"/>
    </source>
</evidence>
<name>A0A0U5F7I7_9PROT</name>
<dbReference type="PATRIC" id="fig|431306.5.peg.1506"/>
<sequence length="315" mass="33142">MTRPFSRRRDGLSLSEALPDRSLFALVAMMGFLAALTVAGASGARALSARWAGGAAQLLTIQVPDADNPVATPDGSTPTTTRVQAVLADLTNLPAGAEVHQLTQPELARLLEPWLGETDNSALPLPAIIRVKLPPDAAIPTSLEQTLNTHVPGTIMEHNARWGERLRALANSLLACAGLALLTVGGIATMITGLATRTGLASRKEIIKTLHGLGASDSYIAGRFAWRTATLGFGGGLTGTLGACLPLLLLLQMAAPFASAPRTTPDRLLPQDWHALAGSIPSDMLVALLLLPVGAAFICWLTTQIMVRLWLLRLP</sequence>
<keyword evidence="3" id="KW-0132">Cell division</keyword>
<dbReference type="GO" id="GO:0051301">
    <property type="term" value="P:cell division"/>
    <property type="evidence" value="ECO:0007669"/>
    <property type="project" value="UniProtKB-KW"/>
</dbReference>
<evidence type="ECO:0000313" key="3">
    <source>
        <dbReference type="EMBL" id="NHO38377.1"/>
    </source>
</evidence>
<evidence type="ECO:0000313" key="4">
    <source>
        <dbReference type="Proteomes" id="UP000068250"/>
    </source>
</evidence>
<dbReference type="Proteomes" id="UP000068250">
    <property type="component" value="Chromosome I"/>
</dbReference>
<keyword evidence="1" id="KW-0812">Transmembrane</keyword>
<keyword evidence="1" id="KW-1133">Transmembrane helix</keyword>
<dbReference type="AlphaFoldDB" id="A0A0U5F7I7"/>
<dbReference type="GO" id="GO:0032153">
    <property type="term" value="C:cell division site"/>
    <property type="evidence" value="ECO:0007669"/>
    <property type="project" value="TreeGrafter"/>
</dbReference>
<dbReference type="RefSeq" id="WP_059023599.1">
    <property type="nucleotide sequence ID" value="NZ_LN609302.1"/>
</dbReference>
<dbReference type="PANTHER" id="PTHR47755:SF1">
    <property type="entry name" value="CELL DIVISION PROTEIN FTSX"/>
    <property type="match status" value="1"/>
</dbReference>
<accession>A0A0U5F7I7</accession>
<dbReference type="OrthoDB" id="7283531at2"/>
<dbReference type="GO" id="GO:0016020">
    <property type="term" value="C:membrane"/>
    <property type="evidence" value="ECO:0007669"/>
    <property type="project" value="InterPro"/>
</dbReference>
<feature type="transmembrane region" description="Helical" evidence="1">
    <location>
        <begin position="172"/>
        <end position="195"/>
    </location>
</feature>
<keyword evidence="1" id="KW-0472">Membrane</keyword>
<dbReference type="InterPro" id="IPR004513">
    <property type="entry name" value="FtsX"/>
</dbReference>
<reference evidence="3 5" key="3">
    <citation type="journal article" date="2020" name="Int. J. Syst. Evol. Microbiol.">
        <title>Novel acetic acid bacteria from cider fermentations: Acetobacter conturbans sp. nov. and Acetobacter fallax sp. nov.</title>
        <authorList>
            <person name="Sombolestani A.S."/>
            <person name="Cleenwerck I."/>
            <person name="Cnockaert M."/>
            <person name="Borremans W."/>
            <person name="Wieme A.D."/>
            <person name="De Vuyst L."/>
            <person name="Vandamme P."/>
        </authorList>
    </citation>
    <scope>NUCLEOTIDE SEQUENCE [LARGE SCALE GENOMIC DNA]</scope>
    <source>
        <strain evidence="3 5">LMG 23848</strain>
    </source>
</reference>
<dbReference type="STRING" id="431306.AGA_1482"/>
<organism evidence="2 4">
    <name type="scientific">Acetobacter ghanensis</name>
    <dbReference type="NCBI Taxonomy" id="431306"/>
    <lineage>
        <taxon>Bacteria</taxon>
        <taxon>Pseudomonadati</taxon>
        <taxon>Pseudomonadota</taxon>
        <taxon>Alphaproteobacteria</taxon>
        <taxon>Acetobacterales</taxon>
        <taxon>Acetobacteraceae</taxon>
        <taxon>Acetobacter</taxon>
    </lineage>
</organism>
<keyword evidence="5" id="KW-1185">Reference proteome</keyword>
<reference evidence="2" key="1">
    <citation type="submission" date="2014-09" db="EMBL/GenBank/DDBJ databases">
        <authorList>
            <person name="Magalhaes I.L.F."/>
            <person name="Oliveira U."/>
            <person name="Santos F.R."/>
            <person name="Vidigal T.H.D.A."/>
            <person name="Brescovit A.D."/>
            <person name="Santos A.J."/>
        </authorList>
    </citation>
    <scope>NUCLEOTIDE SEQUENCE</scope>
    <source>
        <strain evidence="2">LMG 23848T</strain>
    </source>
</reference>
<gene>
    <name evidence="2" type="primary">ftsX</name>
    <name evidence="2" type="ORF">AGA_1482</name>
    <name evidence="3" type="ORF">GOB80_01545</name>
</gene>
<dbReference type="Proteomes" id="UP000657200">
    <property type="component" value="Unassembled WGS sequence"/>
</dbReference>